<feature type="domain" description="Lantibiotic dehydratase N-terminal" evidence="1">
    <location>
        <begin position="75"/>
        <end position="509"/>
    </location>
</feature>
<proteinExistence type="predicted"/>
<dbReference type="Pfam" id="PF04738">
    <property type="entry name" value="Lant_dehydr_N"/>
    <property type="match status" value="2"/>
</dbReference>
<organism evidence="2 3">
    <name type="scientific">Micromonospora nigra</name>
    <dbReference type="NCBI Taxonomy" id="145857"/>
    <lineage>
        <taxon>Bacteria</taxon>
        <taxon>Bacillati</taxon>
        <taxon>Actinomycetota</taxon>
        <taxon>Actinomycetes</taxon>
        <taxon>Micromonosporales</taxon>
        <taxon>Micromonosporaceae</taxon>
        <taxon>Micromonospora</taxon>
    </lineage>
</organism>
<dbReference type="AlphaFoldDB" id="A0A1C6RBY8"/>
<dbReference type="RefSeq" id="WP_091075381.1">
    <property type="nucleotide sequence ID" value="NZ_FMHT01000003.1"/>
</dbReference>
<reference evidence="2 3" key="1">
    <citation type="submission" date="2016-06" db="EMBL/GenBank/DDBJ databases">
        <authorList>
            <person name="Kjaerup R.B."/>
            <person name="Dalgaard T.S."/>
            <person name="Juul-Madsen H.R."/>
        </authorList>
    </citation>
    <scope>NUCLEOTIDE SEQUENCE [LARGE SCALE GENOMIC DNA]</scope>
    <source>
        <strain evidence="2 3">DSM 43818</strain>
    </source>
</reference>
<accession>A0A1C6RBY8</accession>
<evidence type="ECO:0000259" key="1">
    <source>
        <dbReference type="Pfam" id="PF04738"/>
    </source>
</evidence>
<keyword evidence="3" id="KW-1185">Reference proteome</keyword>
<dbReference type="STRING" id="145857.GA0070616_0464"/>
<name>A0A1C6RBY8_9ACTN</name>
<evidence type="ECO:0000313" key="3">
    <source>
        <dbReference type="Proteomes" id="UP000199699"/>
    </source>
</evidence>
<sequence>MADPHLVPLGGGWGLWRWFCVRAAGFPADLVEALADPELAGLADTANDGGEPDDYLARFRVAERALARALHRVAADPRIREAVAWQNPAALDNGFDTLLRRDPETVARTGRHRRTEALVTSYLHRYCLKNDTIGFFGPLRWGRIDPAQAEPVRPAHDGTAGDRTLYLEGWALAALGRALAPPLRPWLVPRLLPLLDVDGEALRVPLAEPVPLEPVEAAVLRALRPDRTAREVVAAVCADPAGPTTDPERVRTALDRLHADRRIEWTLEAPPDDLHPAATMRAVVDRVDDPAVRETALTALDRFTAVAATVAAARGDATAVRDALAALGATFTELTGEAPARAAGQLYAGRTLVFEECREPDTVTIGPTALATLRAPLTLLLDSARWYTAAGAALYRRALRTHFDQLTAGRPDGVVPLAELWLAARGVLIDDPEPVVRPLTRALAARWERLLAVDDGNRRVWRDAADLRAGVAAAFPAGPPGWPSAAQHSPDLMIAAPDLAAVAAGDVDWVLGELHPGYHTMRYASWVECHPAPDDLARAMVADLPGGTVRLGATGAQGGSATRFSPRLRTTADRRLVFAPDTCGHDPEHDLVVGGCDVVDRDGRLVVRRRRDGVCHDLLEVVSDLVAANLMPHFRLLSPAPHRPRVTIDRLVVNRESWTFPASTVDFTADSDEARRYRRTRAWAVRHGLPRHVFVRCTGEQKPIHVDLASLASVEVLCRAVRRAARTAGTDARVSVTEMLPAPDQLWFTGPDGRRRSAELRFVAAPGLPT</sequence>
<dbReference type="Proteomes" id="UP000199699">
    <property type="component" value="Unassembled WGS sequence"/>
</dbReference>
<evidence type="ECO:0000313" key="2">
    <source>
        <dbReference type="EMBL" id="SCL14520.1"/>
    </source>
</evidence>
<feature type="domain" description="Lantibiotic dehydratase N-terminal" evidence="1">
    <location>
        <begin position="638"/>
        <end position="717"/>
    </location>
</feature>
<protein>
    <submittedName>
        <fullName evidence="2">Lantibiotic dehydratase, C terminus</fullName>
    </submittedName>
</protein>
<dbReference type="InterPro" id="IPR006827">
    <property type="entry name" value="Lant_deHydtase_N"/>
</dbReference>
<dbReference type="EMBL" id="FMHT01000003">
    <property type="protein sequence ID" value="SCL14520.1"/>
    <property type="molecule type" value="Genomic_DNA"/>
</dbReference>
<gene>
    <name evidence="2" type="ORF">GA0070616_0464</name>
</gene>
<dbReference type="OrthoDB" id="2442707at2"/>